<keyword evidence="1" id="KW-0812">Transmembrane</keyword>
<protein>
    <submittedName>
        <fullName evidence="2">Uncharacterized protein</fullName>
    </submittedName>
</protein>
<dbReference type="AlphaFoldDB" id="I3Z6Q7"/>
<name>I3Z6Q7_BELBD</name>
<evidence type="ECO:0000313" key="3">
    <source>
        <dbReference type="Proteomes" id="UP000006050"/>
    </source>
</evidence>
<sequence>MNYFFVYFVELGELCGAFLFFGTLRAQSSTKTSKIFFVCFEELGEFCVAFIFWNTKISKKLKEHNELLFCVLCGTW</sequence>
<feature type="transmembrane region" description="Helical" evidence="1">
    <location>
        <begin position="6"/>
        <end position="23"/>
    </location>
</feature>
<proteinExistence type="predicted"/>
<organism evidence="2 3">
    <name type="scientific">Belliella baltica (strain DSM 15883 / CIP 108006 / LMG 21964 / BA134)</name>
    <dbReference type="NCBI Taxonomy" id="866536"/>
    <lineage>
        <taxon>Bacteria</taxon>
        <taxon>Pseudomonadati</taxon>
        <taxon>Bacteroidota</taxon>
        <taxon>Cytophagia</taxon>
        <taxon>Cytophagales</taxon>
        <taxon>Cyclobacteriaceae</taxon>
        <taxon>Belliella</taxon>
    </lineage>
</organism>
<gene>
    <name evidence="2" type="ordered locus">Belba_2365</name>
</gene>
<evidence type="ECO:0000256" key="1">
    <source>
        <dbReference type="SAM" id="Phobius"/>
    </source>
</evidence>
<dbReference type="KEGG" id="bbd:Belba_2365"/>
<keyword evidence="1" id="KW-1133">Transmembrane helix</keyword>
<evidence type="ECO:0000313" key="2">
    <source>
        <dbReference type="EMBL" id="AFL84925.1"/>
    </source>
</evidence>
<accession>I3Z6Q7</accession>
<keyword evidence="3" id="KW-1185">Reference proteome</keyword>
<dbReference type="EMBL" id="CP003281">
    <property type="protein sequence ID" value="AFL84925.1"/>
    <property type="molecule type" value="Genomic_DNA"/>
</dbReference>
<dbReference type="HOGENOM" id="CLU_2647208_0_0_10"/>
<dbReference type="Proteomes" id="UP000006050">
    <property type="component" value="Chromosome"/>
</dbReference>
<keyword evidence="1" id="KW-0472">Membrane</keyword>
<reference evidence="3" key="1">
    <citation type="submission" date="2012-06" db="EMBL/GenBank/DDBJ databases">
        <title>The complete genome of Belliella baltica DSM 15883.</title>
        <authorList>
            <person name="Lucas S."/>
            <person name="Copeland A."/>
            <person name="Lapidus A."/>
            <person name="Goodwin L."/>
            <person name="Pitluck S."/>
            <person name="Peters L."/>
            <person name="Mikhailova N."/>
            <person name="Davenport K."/>
            <person name="Kyrpides N."/>
            <person name="Mavromatis K."/>
            <person name="Pagani I."/>
            <person name="Ivanova N."/>
            <person name="Ovchinnikova G."/>
            <person name="Zeytun A."/>
            <person name="Detter J.C."/>
            <person name="Han C."/>
            <person name="Land M."/>
            <person name="Hauser L."/>
            <person name="Markowitz V."/>
            <person name="Cheng J.-F."/>
            <person name="Hugenholtz P."/>
            <person name="Woyke T."/>
            <person name="Wu D."/>
            <person name="Tindall B."/>
            <person name="Pomrenke H."/>
            <person name="Brambilla E."/>
            <person name="Klenk H.-P."/>
            <person name="Eisen J.A."/>
        </authorList>
    </citation>
    <scope>NUCLEOTIDE SEQUENCE [LARGE SCALE GENOMIC DNA]</scope>
    <source>
        <strain evidence="3">DSM 15883 / CIP 108006 / LMG 21964 / BA134</strain>
    </source>
</reference>